<dbReference type="Proteomes" id="UP000054166">
    <property type="component" value="Unassembled WGS sequence"/>
</dbReference>
<dbReference type="STRING" id="765440.A0A0C3GK86"/>
<name>A0A0C3GK86_PILCF</name>
<evidence type="ECO:0000313" key="2">
    <source>
        <dbReference type="Proteomes" id="UP000054166"/>
    </source>
</evidence>
<evidence type="ECO:0000313" key="1">
    <source>
        <dbReference type="EMBL" id="KIM92029.1"/>
    </source>
</evidence>
<dbReference type="OrthoDB" id="3265815at2759"/>
<accession>A0A0C3GK86</accession>
<reference evidence="1 2" key="1">
    <citation type="submission" date="2014-04" db="EMBL/GenBank/DDBJ databases">
        <authorList>
            <consortium name="DOE Joint Genome Institute"/>
            <person name="Kuo A."/>
            <person name="Tarkka M."/>
            <person name="Buscot F."/>
            <person name="Kohler A."/>
            <person name="Nagy L.G."/>
            <person name="Floudas D."/>
            <person name="Copeland A."/>
            <person name="Barry K.W."/>
            <person name="Cichocki N."/>
            <person name="Veneault-Fourrey C."/>
            <person name="LaButti K."/>
            <person name="Lindquist E.A."/>
            <person name="Lipzen A."/>
            <person name="Lundell T."/>
            <person name="Morin E."/>
            <person name="Murat C."/>
            <person name="Sun H."/>
            <person name="Tunlid A."/>
            <person name="Henrissat B."/>
            <person name="Grigoriev I.V."/>
            <person name="Hibbett D.S."/>
            <person name="Martin F."/>
            <person name="Nordberg H.P."/>
            <person name="Cantor M.N."/>
            <person name="Hua S.X."/>
        </authorList>
    </citation>
    <scope>NUCLEOTIDE SEQUENCE [LARGE SCALE GENOMIC DNA]</scope>
    <source>
        <strain evidence="1 2">F 1598</strain>
    </source>
</reference>
<reference evidence="2" key="2">
    <citation type="submission" date="2015-01" db="EMBL/GenBank/DDBJ databases">
        <title>Evolutionary Origins and Diversification of the Mycorrhizal Mutualists.</title>
        <authorList>
            <consortium name="DOE Joint Genome Institute"/>
            <consortium name="Mycorrhizal Genomics Consortium"/>
            <person name="Kohler A."/>
            <person name="Kuo A."/>
            <person name="Nagy L.G."/>
            <person name="Floudas D."/>
            <person name="Copeland A."/>
            <person name="Barry K.W."/>
            <person name="Cichocki N."/>
            <person name="Veneault-Fourrey C."/>
            <person name="LaButti K."/>
            <person name="Lindquist E.A."/>
            <person name="Lipzen A."/>
            <person name="Lundell T."/>
            <person name="Morin E."/>
            <person name="Murat C."/>
            <person name="Riley R."/>
            <person name="Ohm R."/>
            <person name="Sun H."/>
            <person name="Tunlid A."/>
            <person name="Henrissat B."/>
            <person name="Grigoriev I.V."/>
            <person name="Hibbett D.S."/>
            <person name="Martin F."/>
        </authorList>
    </citation>
    <scope>NUCLEOTIDE SEQUENCE [LARGE SCALE GENOMIC DNA]</scope>
    <source>
        <strain evidence="2">F 1598</strain>
    </source>
</reference>
<protein>
    <recommendedName>
        <fullName evidence="3">BTB domain-containing protein</fullName>
    </recommendedName>
</protein>
<keyword evidence="2" id="KW-1185">Reference proteome</keyword>
<dbReference type="HOGENOM" id="CLU_051530_2_0_1"/>
<dbReference type="InParanoid" id="A0A0C3GK86"/>
<organism evidence="1 2">
    <name type="scientific">Piloderma croceum (strain F 1598)</name>
    <dbReference type="NCBI Taxonomy" id="765440"/>
    <lineage>
        <taxon>Eukaryota</taxon>
        <taxon>Fungi</taxon>
        <taxon>Dikarya</taxon>
        <taxon>Basidiomycota</taxon>
        <taxon>Agaricomycotina</taxon>
        <taxon>Agaricomycetes</taxon>
        <taxon>Agaricomycetidae</taxon>
        <taxon>Atheliales</taxon>
        <taxon>Atheliaceae</taxon>
        <taxon>Piloderma</taxon>
    </lineage>
</organism>
<sequence length="354" mass="39318">MESSMTGRHNASERFDYDLYTDRECSNQLLTPPESHNNFQGDDFGDQGNVSVSSTFFPGADIFGSVSDLIIMPSDSVYFYVHSHILLNASENGFNSMLPVRGHQRRDYLEAGPILTVPESSPVFNIVLHVIYDVSCTQYSPSFDTLVKAVSALITYGVTPKKVITPSTPLYDILLTHATSRPLDLFALASQHDLEDLAIASSVYLLSFSLSTISDEMAERIGPVYLKRLFFMHLGRAEVLRSILLPPPYPHTPTPACDYGKQKNLTRAWTLASAHLAWDARADLSVSAIESALEPLGDRLSCGLCQAALRERIKVLTTRWSRIKDDLSFTIGSSPLHIYLQNYISDLPVKPRSP</sequence>
<gene>
    <name evidence="1" type="ORF">PILCRDRAFT_109264</name>
</gene>
<evidence type="ECO:0008006" key="3">
    <source>
        <dbReference type="Google" id="ProtNLM"/>
    </source>
</evidence>
<dbReference type="AlphaFoldDB" id="A0A0C3GK86"/>
<proteinExistence type="predicted"/>
<dbReference type="EMBL" id="KN832970">
    <property type="protein sequence ID" value="KIM92029.1"/>
    <property type="molecule type" value="Genomic_DNA"/>
</dbReference>